<dbReference type="AlphaFoldDB" id="A0AAE1EEN0"/>
<accession>A0AAE1EEN0</accession>
<evidence type="ECO:0000313" key="2">
    <source>
        <dbReference type="Proteomes" id="UP001286313"/>
    </source>
</evidence>
<organism evidence="1 2">
    <name type="scientific">Petrolisthes cinctipes</name>
    <name type="common">Flat porcelain crab</name>
    <dbReference type="NCBI Taxonomy" id="88211"/>
    <lineage>
        <taxon>Eukaryota</taxon>
        <taxon>Metazoa</taxon>
        <taxon>Ecdysozoa</taxon>
        <taxon>Arthropoda</taxon>
        <taxon>Crustacea</taxon>
        <taxon>Multicrustacea</taxon>
        <taxon>Malacostraca</taxon>
        <taxon>Eumalacostraca</taxon>
        <taxon>Eucarida</taxon>
        <taxon>Decapoda</taxon>
        <taxon>Pleocyemata</taxon>
        <taxon>Anomura</taxon>
        <taxon>Galatheoidea</taxon>
        <taxon>Porcellanidae</taxon>
        <taxon>Petrolisthes</taxon>
    </lineage>
</organism>
<evidence type="ECO:0000313" key="1">
    <source>
        <dbReference type="EMBL" id="KAK3849029.1"/>
    </source>
</evidence>
<reference evidence="1" key="1">
    <citation type="submission" date="2023-10" db="EMBL/GenBank/DDBJ databases">
        <title>Genome assemblies of two species of porcelain crab, Petrolisthes cinctipes and Petrolisthes manimaculis (Anomura: Porcellanidae).</title>
        <authorList>
            <person name="Angst P."/>
        </authorList>
    </citation>
    <scope>NUCLEOTIDE SEQUENCE</scope>
    <source>
        <strain evidence="1">PB745_01</strain>
        <tissue evidence="1">Gill</tissue>
    </source>
</reference>
<comment type="caution">
    <text evidence="1">The sequence shown here is derived from an EMBL/GenBank/DDBJ whole genome shotgun (WGS) entry which is preliminary data.</text>
</comment>
<keyword evidence="2" id="KW-1185">Reference proteome</keyword>
<dbReference type="Proteomes" id="UP001286313">
    <property type="component" value="Unassembled WGS sequence"/>
</dbReference>
<name>A0AAE1EEN0_PETCI</name>
<dbReference type="EMBL" id="JAWQEG010009190">
    <property type="protein sequence ID" value="KAK3849029.1"/>
    <property type="molecule type" value="Genomic_DNA"/>
</dbReference>
<gene>
    <name evidence="1" type="ORF">Pcinc_044200</name>
</gene>
<sequence length="45" mass="4957">MPPGKHLRKPVCSEYIRRHSFQSPAVFGECGYPDSVALPPVEESG</sequence>
<protein>
    <submittedName>
        <fullName evidence="1">Uncharacterized protein</fullName>
    </submittedName>
</protein>
<proteinExistence type="predicted"/>
<feature type="non-terminal residue" evidence="1">
    <location>
        <position position="45"/>
    </location>
</feature>